<name>G0MW55_CAEBE</name>
<dbReference type="AlphaFoldDB" id="G0MW55"/>
<sequence>MSAVKKGTIEYNLSRVREPIEELDDMFIGPCYNDDNDEPVFPESSGRGDLAAVERADRRMRGNHSGDIEKFLEECPHLDPVRALELLSEFPLEEAISKGQEMVMAPKEYVPAWVEQQLGDPTDLKFIADNAFIDKMEEDMKKLGEMYEAPPILRIKEIENGRLAAEDPQKMETAYKKVEWPEVIVAARLRAARLLARQNKQKSTANKRDRSPDGQNSKENQAKRAKE</sequence>
<gene>
    <name evidence="2" type="ORF">CAEBREN_06287</name>
</gene>
<dbReference type="Proteomes" id="UP000008068">
    <property type="component" value="Unassembled WGS sequence"/>
</dbReference>
<protein>
    <submittedName>
        <fullName evidence="2">Uncharacterized protein</fullName>
    </submittedName>
</protein>
<dbReference type="EMBL" id="GL379816">
    <property type="protein sequence ID" value="EGT45880.1"/>
    <property type="molecule type" value="Genomic_DNA"/>
</dbReference>
<feature type="region of interest" description="Disordered" evidence="1">
    <location>
        <begin position="197"/>
        <end position="227"/>
    </location>
</feature>
<dbReference type="InParanoid" id="G0MW55"/>
<evidence type="ECO:0000313" key="2">
    <source>
        <dbReference type="EMBL" id="EGT45880.1"/>
    </source>
</evidence>
<organism evidence="3">
    <name type="scientific">Caenorhabditis brenneri</name>
    <name type="common">Nematode worm</name>
    <dbReference type="NCBI Taxonomy" id="135651"/>
    <lineage>
        <taxon>Eukaryota</taxon>
        <taxon>Metazoa</taxon>
        <taxon>Ecdysozoa</taxon>
        <taxon>Nematoda</taxon>
        <taxon>Chromadorea</taxon>
        <taxon>Rhabditida</taxon>
        <taxon>Rhabditina</taxon>
        <taxon>Rhabditomorpha</taxon>
        <taxon>Rhabditoidea</taxon>
        <taxon>Rhabditidae</taxon>
        <taxon>Peloderinae</taxon>
        <taxon>Caenorhabditis</taxon>
    </lineage>
</organism>
<reference evidence="3" key="1">
    <citation type="submission" date="2011-07" db="EMBL/GenBank/DDBJ databases">
        <authorList>
            <consortium name="Caenorhabditis brenneri Sequencing and Analysis Consortium"/>
            <person name="Wilson R.K."/>
        </authorList>
    </citation>
    <scope>NUCLEOTIDE SEQUENCE [LARGE SCALE GENOMIC DNA]</scope>
    <source>
        <strain evidence="3">PB2801</strain>
    </source>
</reference>
<evidence type="ECO:0000256" key="1">
    <source>
        <dbReference type="SAM" id="MobiDB-lite"/>
    </source>
</evidence>
<accession>G0MW55</accession>
<evidence type="ECO:0000313" key="3">
    <source>
        <dbReference type="Proteomes" id="UP000008068"/>
    </source>
</evidence>
<keyword evidence="3" id="KW-1185">Reference proteome</keyword>
<proteinExistence type="predicted"/>
<dbReference type="HOGENOM" id="CLU_1311083_0_0_1"/>